<dbReference type="Gene3D" id="3.90.1010.20">
    <property type="match status" value="1"/>
</dbReference>
<protein>
    <submittedName>
        <fullName evidence="1">Unannotated protein</fullName>
    </submittedName>
</protein>
<accession>A0A6J7E1H0</accession>
<proteinExistence type="predicted"/>
<evidence type="ECO:0000313" key="1">
    <source>
        <dbReference type="EMBL" id="CAB4874409.1"/>
    </source>
</evidence>
<organism evidence="1">
    <name type="scientific">freshwater metagenome</name>
    <dbReference type="NCBI Taxonomy" id="449393"/>
    <lineage>
        <taxon>unclassified sequences</taxon>
        <taxon>metagenomes</taxon>
        <taxon>ecological metagenomes</taxon>
    </lineage>
</organism>
<dbReference type="AlphaFoldDB" id="A0A6J7E1H0"/>
<dbReference type="EMBL" id="CAFBLI010000103">
    <property type="protein sequence ID" value="CAB4874409.1"/>
    <property type="molecule type" value="Genomic_DNA"/>
</dbReference>
<gene>
    <name evidence="1" type="ORF">UFOPK3306_01116</name>
</gene>
<reference evidence="1" key="1">
    <citation type="submission" date="2020-05" db="EMBL/GenBank/DDBJ databases">
        <authorList>
            <person name="Chiriac C."/>
            <person name="Salcher M."/>
            <person name="Ghai R."/>
            <person name="Kavagutti S V."/>
        </authorList>
    </citation>
    <scope>NUCLEOTIDE SEQUENCE</scope>
</reference>
<sequence>MQVEIVVENGQIVDATGLQYPSGDRRSSYISQQAIPMLIDLTLQAQSADGIPRIGGATYTSNGWKSSLAAALRNI</sequence>
<name>A0A6J7E1H0_9ZZZZ</name>